<keyword evidence="2" id="KW-1185">Reference proteome</keyword>
<gene>
    <name evidence="1" type="ORF">CALCODRAFT_493809</name>
</gene>
<proteinExistence type="predicted"/>
<evidence type="ECO:0000313" key="2">
    <source>
        <dbReference type="Proteomes" id="UP000076842"/>
    </source>
</evidence>
<sequence>MRRRSTPSPSTRPCVFPFLGLPRSLADHFTASDRQYPAYPAYPPRSSLPPELQSLPYPPYPAYPCASPCPPA</sequence>
<dbReference type="Proteomes" id="UP000076842">
    <property type="component" value="Unassembled WGS sequence"/>
</dbReference>
<protein>
    <submittedName>
        <fullName evidence="1">Uncharacterized protein</fullName>
    </submittedName>
</protein>
<dbReference type="AlphaFoldDB" id="A0A165HG45"/>
<dbReference type="InParanoid" id="A0A165HG45"/>
<reference evidence="1 2" key="1">
    <citation type="journal article" date="2016" name="Mol. Biol. Evol.">
        <title>Comparative Genomics of Early-Diverging Mushroom-Forming Fungi Provides Insights into the Origins of Lignocellulose Decay Capabilities.</title>
        <authorList>
            <person name="Nagy L.G."/>
            <person name="Riley R."/>
            <person name="Tritt A."/>
            <person name="Adam C."/>
            <person name="Daum C."/>
            <person name="Floudas D."/>
            <person name="Sun H."/>
            <person name="Yadav J.S."/>
            <person name="Pangilinan J."/>
            <person name="Larsson K.H."/>
            <person name="Matsuura K."/>
            <person name="Barry K."/>
            <person name="Labutti K."/>
            <person name="Kuo R."/>
            <person name="Ohm R.A."/>
            <person name="Bhattacharya S.S."/>
            <person name="Shirouzu T."/>
            <person name="Yoshinaga Y."/>
            <person name="Martin F.M."/>
            <person name="Grigoriev I.V."/>
            <person name="Hibbett D.S."/>
        </authorList>
    </citation>
    <scope>NUCLEOTIDE SEQUENCE [LARGE SCALE GENOMIC DNA]</scope>
    <source>
        <strain evidence="1 2">HHB12733</strain>
    </source>
</reference>
<name>A0A165HG45_9BASI</name>
<evidence type="ECO:0000313" key="1">
    <source>
        <dbReference type="EMBL" id="KZT59256.1"/>
    </source>
</evidence>
<accession>A0A165HG45</accession>
<dbReference type="EMBL" id="KV423942">
    <property type="protein sequence ID" value="KZT59256.1"/>
    <property type="molecule type" value="Genomic_DNA"/>
</dbReference>
<organism evidence="1 2">
    <name type="scientific">Calocera cornea HHB12733</name>
    <dbReference type="NCBI Taxonomy" id="1353952"/>
    <lineage>
        <taxon>Eukaryota</taxon>
        <taxon>Fungi</taxon>
        <taxon>Dikarya</taxon>
        <taxon>Basidiomycota</taxon>
        <taxon>Agaricomycotina</taxon>
        <taxon>Dacrymycetes</taxon>
        <taxon>Dacrymycetales</taxon>
        <taxon>Dacrymycetaceae</taxon>
        <taxon>Calocera</taxon>
    </lineage>
</organism>